<reference evidence="1 2" key="1">
    <citation type="journal article" date="2016" name="Mol. Biol. Evol.">
        <title>Comparative Genomics of Early-Diverging Mushroom-Forming Fungi Provides Insights into the Origins of Lignocellulose Decay Capabilities.</title>
        <authorList>
            <person name="Nagy L.G."/>
            <person name="Riley R."/>
            <person name="Tritt A."/>
            <person name="Adam C."/>
            <person name="Daum C."/>
            <person name="Floudas D."/>
            <person name="Sun H."/>
            <person name="Yadav J.S."/>
            <person name="Pangilinan J."/>
            <person name="Larsson K.H."/>
            <person name="Matsuura K."/>
            <person name="Barry K."/>
            <person name="Labutti K."/>
            <person name="Kuo R."/>
            <person name="Ohm R.A."/>
            <person name="Bhattacharya S.S."/>
            <person name="Shirouzu T."/>
            <person name="Yoshinaga Y."/>
            <person name="Martin F.M."/>
            <person name="Grigoriev I.V."/>
            <person name="Hibbett D.S."/>
        </authorList>
    </citation>
    <scope>NUCLEOTIDE SEQUENCE [LARGE SCALE GENOMIC DNA]</scope>
    <source>
        <strain evidence="1 2">HHB14362 ss-1</strain>
    </source>
</reference>
<sequence length="177" mass="19988">MQRQSGVVFSFRHKTLFFSRHGTVIAGSQVTDLRGTYNDMNNEVFAFSRSSVHCTGPPDLPFVFSASVIQPYGSDVPLDDCSPAHGSSRLCMDLQSPLLGSITRFPCQFRIRRSESHARGLNIHLPLAAHRSPFTSIVQAFVHLQRRIRDACQVHSENCDGRWKLRQCFRPGYPCHL</sequence>
<evidence type="ECO:0000313" key="1">
    <source>
        <dbReference type="EMBL" id="KZT23497.1"/>
    </source>
</evidence>
<evidence type="ECO:0000313" key="2">
    <source>
        <dbReference type="Proteomes" id="UP000076761"/>
    </source>
</evidence>
<accession>A0A165R9Q7</accession>
<keyword evidence="2" id="KW-1185">Reference proteome</keyword>
<dbReference type="Proteomes" id="UP000076761">
    <property type="component" value="Unassembled WGS sequence"/>
</dbReference>
<dbReference type="EMBL" id="KV425584">
    <property type="protein sequence ID" value="KZT23497.1"/>
    <property type="molecule type" value="Genomic_DNA"/>
</dbReference>
<organism evidence="1 2">
    <name type="scientific">Neolentinus lepideus HHB14362 ss-1</name>
    <dbReference type="NCBI Taxonomy" id="1314782"/>
    <lineage>
        <taxon>Eukaryota</taxon>
        <taxon>Fungi</taxon>
        <taxon>Dikarya</taxon>
        <taxon>Basidiomycota</taxon>
        <taxon>Agaricomycotina</taxon>
        <taxon>Agaricomycetes</taxon>
        <taxon>Gloeophyllales</taxon>
        <taxon>Gloeophyllaceae</taxon>
        <taxon>Neolentinus</taxon>
    </lineage>
</organism>
<dbReference type="AlphaFoldDB" id="A0A165R9Q7"/>
<dbReference type="InParanoid" id="A0A165R9Q7"/>
<name>A0A165R9Q7_9AGAM</name>
<proteinExistence type="predicted"/>
<gene>
    <name evidence="1" type="ORF">NEOLEDRAFT_533232</name>
</gene>
<protein>
    <submittedName>
        <fullName evidence="1">Uncharacterized protein</fullName>
    </submittedName>
</protein>